<dbReference type="EMBL" id="CAKKNE010000003">
    <property type="protein sequence ID" value="CAH0372032.1"/>
    <property type="molecule type" value="Genomic_DNA"/>
</dbReference>
<keyword evidence="6" id="KW-1185">Reference proteome</keyword>
<evidence type="ECO:0008006" key="7">
    <source>
        <dbReference type="Google" id="ProtNLM"/>
    </source>
</evidence>
<dbReference type="GO" id="GO:0016616">
    <property type="term" value="F:oxidoreductase activity, acting on the CH-OH group of donors, NAD or NADP as acceptor"/>
    <property type="evidence" value="ECO:0007669"/>
    <property type="project" value="InterPro"/>
</dbReference>
<feature type="domain" description="D-isomer specific 2-hydroxyacid dehydrogenase catalytic" evidence="3">
    <location>
        <begin position="22"/>
        <end position="328"/>
    </location>
</feature>
<evidence type="ECO:0000256" key="1">
    <source>
        <dbReference type="RuleBase" id="RU003719"/>
    </source>
</evidence>
<feature type="domain" description="D-isomer specific 2-hydroxyacid dehydrogenase NAD-binding" evidence="4">
    <location>
        <begin position="121"/>
        <end position="303"/>
    </location>
</feature>
<feature type="signal peptide" evidence="2">
    <location>
        <begin position="1"/>
        <end position="17"/>
    </location>
</feature>
<dbReference type="PANTHER" id="PTHR42938">
    <property type="entry name" value="FORMATE DEHYDROGENASE 1"/>
    <property type="match status" value="1"/>
</dbReference>
<keyword evidence="1" id="KW-0560">Oxidoreductase</keyword>
<protein>
    <recommendedName>
        <fullName evidence="7">3-phosphoglycerate dehydrogenase</fullName>
    </recommendedName>
</protein>
<comment type="similarity">
    <text evidence="1">Belongs to the D-isomer specific 2-hydroxyacid dehydrogenase family.</text>
</comment>
<evidence type="ECO:0000313" key="5">
    <source>
        <dbReference type="EMBL" id="CAH0372032.1"/>
    </source>
</evidence>
<dbReference type="SUPFAM" id="SSF51735">
    <property type="entry name" value="NAD(P)-binding Rossmann-fold domains"/>
    <property type="match status" value="1"/>
</dbReference>
<dbReference type="InterPro" id="IPR036291">
    <property type="entry name" value="NAD(P)-bd_dom_sf"/>
</dbReference>
<evidence type="ECO:0000259" key="4">
    <source>
        <dbReference type="Pfam" id="PF02826"/>
    </source>
</evidence>
<dbReference type="SUPFAM" id="SSF52283">
    <property type="entry name" value="Formate/glycerate dehydrogenase catalytic domain-like"/>
    <property type="match status" value="1"/>
</dbReference>
<dbReference type="OrthoDB" id="9991913at2759"/>
<dbReference type="GO" id="GO:0051287">
    <property type="term" value="F:NAD binding"/>
    <property type="evidence" value="ECO:0007669"/>
    <property type="project" value="InterPro"/>
</dbReference>
<dbReference type="Pfam" id="PF00389">
    <property type="entry name" value="2-Hacid_dh"/>
    <property type="match status" value="1"/>
</dbReference>
<sequence>MQRATRALLGLAAACSALTPTVLVTDGLAPCGLERLAERGAKIEELNDRSLQEALSSADGVIVRSATTLTAALIEQAPSLRCIGRAGVGLDNIDLDAAAKRKIPVVTSAGASTRAVSELCMAHLLQCARGLIQADKAVANGAFKAFKGSAASSAHELGGKKLGLLGFGRIAREIAWLCVAFGMDVAAHSPSLDADEAYESGVLFADSPQSLFARSTHVVLSCPLNEGTRNLVGRDLIDLMPSEECGRHLVNVARGGIAVESEIVECLNEGLLTSYATDVFAEEPCVDSPLFGMEGFSATPHIGAATREAQDAVSLMVVDRVMDELAGAKTSI</sequence>
<feature type="non-terminal residue" evidence="5">
    <location>
        <position position="332"/>
    </location>
</feature>
<dbReference type="InterPro" id="IPR006140">
    <property type="entry name" value="D-isomer_DH_NAD-bd"/>
</dbReference>
<reference evidence="5" key="1">
    <citation type="submission" date="2021-11" db="EMBL/GenBank/DDBJ databases">
        <authorList>
            <consortium name="Genoscope - CEA"/>
            <person name="William W."/>
        </authorList>
    </citation>
    <scope>NUCLEOTIDE SEQUENCE</scope>
</reference>
<gene>
    <name evidence="5" type="ORF">PECAL_3P20050</name>
</gene>
<dbReference type="Proteomes" id="UP000789595">
    <property type="component" value="Unassembled WGS sequence"/>
</dbReference>
<name>A0A8J2SQJ3_9STRA</name>
<proteinExistence type="inferred from homology"/>
<accession>A0A8J2SQJ3</accession>
<dbReference type="Gene3D" id="3.40.50.720">
    <property type="entry name" value="NAD(P)-binding Rossmann-like Domain"/>
    <property type="match status" value="2"/>
</dbReference>
<dbReference type="PANTHER" id="PTHR42938:SF9">
    <property type="entry name" value="FORMATE DEHYDROGENASE 1"/>
    <property type="match status" value="1"/>
</dbReference>
<evidence type="ECO:0000256" key="2">
    <source>
        <dbReference type="SAM" id="SignalP"/>
    </source>
</evidence>
<evidence type="ECO:0000259" key="3">
    <source>
        <dbReference type="Pfam" id="PF00389"/>
    </source>
</evidence>
<dbReference type="InterPro" id="IPR006139">
    <property type="entry name" value="D-isomer_2_OHA_DH_cat_dom"/>
</dbReference>
<dbReference type="Pfam" id="PF02826">
    <property type="entry name" value="2-Hacid_dh_C"/>
    <property type="match status" value="1"/>
</dbReference>
<comment type="caution">
    <text evidence="5">The sequence shown here is derived from an EMBL/GenBank/DDBJ whole genome shotgun (WGS) entry which is preliminary data.</text>
</comment>
<dbReference type="AlphaFoldDB" id="A0A8J2SQJ3"/>
<organism evidence="5 6">
    <name type="scientific">Pelagomonas calceolata</name>
    <dbReference type="NCBI Taxonomy" id="35677"/>
    <lineage>
        <taxon>Eukaryota</taxon>
        <taxon>Sar</taxon>
        <taxon>Stramenopiles</taxon>
        <taxon>Ochrophyta</taxon>
        <taxon>Pelagophyceae</taxon>
        <taxon>Pelagomonadales</taxon>
        <taxon>Pelagomonadaceae</taxon>
        <taxon>Pelagomonas</taxon>
    </lineage>
</organism>
<feature type="chain" id="PRO_5035318795" description="3-phosphoglycerate dehydrogenase" evidence="2">
    <location>
        <begin position="18"/>
        <end position="332"/>
    </location>
</feature>
<evidence type="ECO:0000313" key="6">
    <source>
        <dbReference type="Proteomes" id="UP000789595"/>
    </source>
</evidence>
<keyword evidence="2" id="KW-0732">Signal</keyword>